<dbReference type="PANTHER" id="PTHR43151:SF2">
    <property type="entry name" value="FE(2+) TRANSPORT PROTEIN A-RELATED"/>
    <property type="match status" value="1"/>
</dbReference>
<dbReference type="InterPro" id="IPR038157">
    <property type="entry name" value="FeoA_core_dom"/>
</dbReference>
<name>A0A0F9MAM5_9ZZZZ</name>
<organism evidence="3">
    <name type="scientific">marine sediment metagenome</name>
    <dbReference type="NCBI Taxonomy" id="412755"/>
    <lineage>
        <taxon>unclassified sequences</taxon>
        <taxon>metagenomes</taxon>
        <taxon>ecological metagenomes</taxon>
    </lineage>
</organism>
<evidence type="ECO:0000313" key="3">
    <source>
        <dbReference type="EMBL" id="KKN02764.1"/>
    </source>
</evidence>
<dbReference type="InterPro" id="IPR008988">
    <property type="entry name" value="Transcriptional_repressor_C"/>
</dbReference>
<dbReference type="Pfam" id="PF04023">
    <property type="entry name" value="FeoA"/>
    <property type="match status" value="1"/>
</dbReference>
<protein>
    <recommendedName>
        <fullName evidence="2">Ferrous iron transporter FeoA-like domain-containing protein</fullName>
    </recommendedName>
</protein>
<dbReference type="InterPro" id="IPR007167">
    <property type="entry name" value="Fe-transptr_FeoA-like"/>
</dbReference>
<evidence type="ECO:0000256" key="1">
    <source>
        <dbReference type="ARBA" id="ARBA00023004"/>
    </source>
</evidence>
<feature type="domain" description="Ferrous iron transporter FeoA-like" evidence="2">
    <location>
        <begin position="20"/>
        <end position="92"/>
    </location>
</feature>
<dbReference type="PANTHER" id="PTHR43151">
    <property type="entry name" value="FEOA FAMILY PROTEIN"/>
    <property type="match status" value="1"/>
</dbReference>
<keyword evidence="1" id="KW-0408">Iron</keyword>
<dbReference type="AlphaFoldDB" id="A0A0F9MAM5"/>
<dbReference type="InterPro" id="IPR053184">
    <property type="entry name" value="FeoA-like"/>
</dbReference>
<dbReference type="GO" id="GO:0046914">
    <property type="term" value="F:transition metal ion binding"/>
    <property type="evidence" value="ECO:0007669"/>
    <property type="project" value="InterPro"/>
</dbReference>
<dbReference type="Gene3D" id="2.30.30.90">
    <property type="match status" value="1"/>
</dbReference>
<proteinExistence type="predicted"/>
<dbReference type="SUPFAM" id="SSF50037">
    <property type="entry name" value="C-terminal domain of transcriptional repressors"/>
    <property type="match status" value="1"/>
</dbReference>
<gene>
    <name evidence="3" type="ORF">LCGC14_1114390</name>
</gene>
<evidence type="ECO:0000259" key="2">
    <source>
        <dbReference type="SMART" id="SM00899"/>
    </source>
</evidence>
<sequence>MVSKVKKDKKLLPESNSLKKCLAECEKGEEVIVLNVDVDFRQKRRLANLGILPGAKIKKKRDAPFRGPLEVMVKGSSLVIGRKLASKITVQCDESCNN</sequence>
<dbReference type="EMBL" id="LAZR01005109">
    <property type="protein sequence ID" value="KKN02764.1"/>
    <property type="molecule type" value="Genomic_DNA"/>
</dbReference>
<comment type="caution">
    <text evidence="3">The sequence shown here is derived from an EMBL/GenBank/DDBJ whole genome shotgun (WGS) entry which is preliminary data.</text>
</comment>
<dbReference type="SMART" id="SM00899">
    <property type="entry name" value="FeoA"/>
    <property type="match status" value="1"/>
</dbReference>
<accession>A0A0F9MAM5</accession>
<reference evidence="3" key="1">
    <citation type="journal article" date="2015" name="Nature">
        <title>Complex archaea that bridge the gap between prokaryotes and eukaryotes.</title>
        <authorList>
            <person name="Spang A."/>
            <person name="Saw J.H."/>
            <person name="Jorgensen S.L."/>
            <person name="Zaremba-Niedzwiedzka K."/>
            <person name="Martijn J."/>
            <person name="Lind A.E."/>
            <person name="van Eijk R."/>
            <person name="Schleper C."/>
            <person name="Guy L."/>
            <person name="Ettema T.J."/>
        </authorList>
    </citation>
    <scope>NUCLEOTIDE SEQUENCE</scope>
</reference>